<proteinExistence type="predicted"/>
<comment type="caution">
    <text evidence="1">The sequence shown here is derived from an EMBL/GenBank/DDBJ whole genome shotgun (WGS) entry which is preliminary data.</text>
</comment>
<protein>
    <submittedName>
        <fullName evidence="1">Uncharacterized protein</fullName>
    </submittedName>
</protein>
<organism evidence="1 2">
    <name type="scientific">Candidatus Gottesmanbacteria bacterium GW2011_GWC2_39_8</name>
    <dbReference type="NCBI Taxonomy" id="1618450"/>
    <lineage>
        <taxon>Bacteria</taxon>
        <taxon>Candidatus Gottesmaniibacteriota</taxon>
    </lineage>
</organism>
<dbReference type="Proteomes" id="UP000034539">
    <property type="component" value="Unassembled WGS sequence"/>
</dbReference>
<evidence type="ECO:0000313" key="2">
    <source>
        <dbReference type="Proteomes" id="UP000034539"/>
    </source>
</evidence>
<dbReference type="EMBL" id="LBXN01000008">
    <property type="protein sequence ID" value="KKR34014.1"/>
    <property type="molecule type" value="Genomic_DNA"/>
</dbReference>
<evidence type="ECO:0000313" key="1">
    <source>
        <dbReference type="EMBL" id="KKR34014.1"/>
    </source>
</evidence>
<reference evidence="1 2" key="1">
    <citation type="journal article" date="2015" name="Nature">
        <title>rRNA introns, odd ribosomes, and small enigmatic genomes across a large radiation of phyla.</title>
        <authorList>
            <person name="Brown C.T."/>
            <person name="Hug L.A."/>
            <person name="Thomas B.C."/>
            <person name="Sharon I."/>
            <person name="Castelle C.J."/>
            <person name="Singh A."/>
            <person name="Wilkins M.J."/>
            <person name="Williams K.H."/>
            <person name="Banfield J.F."/>
        </authorList>
    </citation>
    <scope>NUCLEOTIDE SEQUENCE [LARGE SCALE GENOMIC DNA]</scope>
</reference>
<dbReference type="AlphaFoldDB" id="A0A0G0Q0Y2"/>
<accession>A0A0G0Q0Y2</accession>
<name>A0A0G0Q0Y2_9BACT</name>
<sequence>MPFAFCLLLQKFLLHQIPTLSNRFFLSQFKSGLIDQNVPLSVGQNLTVLSDNSIQKNSGPNVKGAATSVLSESASYYTWGGGLETPGVISADLAQKEYNPFADFWNNLFGQAFFNKAEKEAKDKFLGAALPLGVGDIKEGNAQKDALKLRQQAETPLVLENFVPEVSGSNINQNLVSKNLTISSDPAIQIPTFMDNSYVLDAENMEKVKEKVKKSWPNSEINNWQNLEKKAAEKGFNPAFVLALWIEESGGSAYGDFKEVGGVWDLGCRYGSDRKQMPKNDLDGQIDCLVNKSYLDSTDYQKFICSYSGEGNQPCTFKNNPNFPKNLRKWYECIVDNSSCK</sequence>
<gene>
    <name evidence="1" type="ORF">UT63_C0008G0013</name>
</gene>